<comment type="similarity">
    <text evidence="5">Belongs to the SAT4 family.</text>
</comment>
<feature type="transmembrane region" description="Helical" evidence="6">
    <location>
        <begin position="92"/>
        <end position="110"/>
    </location>
</feature>
<dbReference type="Pfam" id="PF20684">
    <property type="entry name" value="Fung_rhodopsin"/>
    <property type="match status" value="1"/>
</dbReference>
<dbReference type="PANTHER" id="PTHR33048:SF47">
    <property type="entry name" value="INTEGRAL MEMBRANE PROTEIN-RELATED"/>
    <property type="match status" value="1"/>
</dbReference>
<evidence type="ECO:0000313" key="9">
    <source>
        <dbReference type="Proteomes" id="UP000249363"/>
    </source>
</evidence>
<proteinExistence type="inferred from homology"/>
<keyword evidence="4 6" id="KW-0472">Membrane</keyword>
<feature type="transmembrane region" description="Helical" evidence="6">
    <location>
        <begin position="235"/>
        <end position="257"/>
    </location>
</feature>
<keyword evidence="3 6" id="KW-1133">Transmembrane helix</keyword>
<reference evidence="8 9" key="1">
    <citation type="journal article" date="2017" name="Biotechnol. Biofuels">
        <title>Differential beta-glucosidase expression as a function of carbon source availability in Talaromyces amestolkiae: a genomic and proteomic approach.</title>
        <authorList>
            <person name="de Eugenio L.I."/>
            <person name="Mendez-Liter J.A."/>
            <person name="Nieto-Dominguez M."/>
            <person name="Alonso L."/>
            <person name="Gil-Munoz J."/>
            <person name="Barriuso J."/>
            <person name="Prieto A."/>
            <person name="Martinez M.J."/>
        </authorList>
    </citation>
    <scope>NUCLEOTIDE SEQUENCE [LARGE SCALE GENOMIC DNA]</scope>
    <source>
        <strain evidence="8 9">CIB</strain>
    </source>
</reference>
<evidence type="ECO:0000256" key="1">
    <source>
        <dbReference type="ARBA" id="ARBA00004141"/>
    </source>
</evidence>
<evidence type="ECO:0000259" key="7">
    <source>
        <dbReference type="Pfam" id="PF20684"/>
    </source>
</evidence>
<organism evidence="8 9">
    <name type="scientific">Talaromyces amestolkiae</name>
    <dbReference type="NCBI Taxonomy" id="1196081"/>
    <lineage>
        <taxon>Eukaryota</taxon>
        <taxon>Fungi</taxon>
        <taxon>Dikarya</taxon>
        <taxon>Ascomycota</taxon>
        <taxon>Pezizomycotina</taxon>
        <taxon>Eurotiomycetes</taxon>
        <taxon>Eurotiomycetidae</taxon>
        <taxon>Eurotiales</taxon>
        <taxon>Trichocomaceae</taxon>
        <taxon>Talaromyces</taxon>
        <taxon>Talaromyces sect. Talaromyces</taxon>
    </lineage>
</organism>
<feature type="transmembrane region" description="Helical" evidence="6">
    <location>
        <begin position="12"/>
        <end position="31"/>
    </location>
</feature>
<feature type="transmembrane region" description="Helical" evidence="6">
    <location>
        <begin position="202"/>
        <end position="223"/>
    </location>
</feature>
<name>A0A364LEU7_TALAM</name>
<sequence length="299" mass="33497">MAISNLQPVAYIVISLAFAVGTSSIFLRLYCRAILLRTFGRDDVAALLLLLVNTMQQTILYIFLHYGCGLHVSTLNDYQIYNIEKWLIVEEIFYMFTHWTIKMSFLFFYLRLSPDANFRRLVYGTMALNTMVTITNWLLAFLQYIPFDAVLHPENYPDAKCIEEDIVLMLPSALNTITDLAILFLPIPTVMSLQMPFRRKMAVLSVIGFGASAVIVALCRFVVLKELGSTDYISYILGNMVVVAALEIQSAVVAVNLPAMKALFSRVIDLSGYSNGSAGYKLSENPYHSAPVPLSTRVG</sequence>
<gene>
    <name evidence="8" type="ORF">BHQ10_010301</name>
</gene>
<keyword evidence="2 6" id="KW-0812">Transmembrane</keyword>
<comment type="caution">
    <text evidence="8">The sequence shown here is derived from an EMBL/GenBank/DDBJ whole genome shotgun (WGS) entry which is preliminary data.</text>
</comment>
<dbReference type="GeneID" id="63799515"/>
<dbReference type="InterPro" id="IPR052337">
    <property type="entry name" value="SAT4-like"/>
</dbReference>
<evidence type="ECO:0000313" key="8">
    <source>
        <dbReference type="EMBL" id="RAO74289.1"/>
    </source>
</evidence>
<feature type="transmembrane region" description="Helical" evidence="6">
    <location>
        <begin position="166"/>
        <end position="190"/>
    </location>
</feature>
<protein>
    <recommendedName>
        <fullName evidence="7">Rhodopsin domain-containing protein</fullName>
    </recommendedName>
</protein>
<dbReference type="RefSeq" id="XP_040738803.1">
    <property type="nucleotide sequence ID" value="XM_040872917.1"/>
</dbReference>
<dbReference type="Proteomes" id="UP000249363">
    <property type="component" value="Unassembled WGS sequence"/>
</dbReference>
<evidence type="ECO:0000256" key="4">
    <source>
        <dbReference type="ARBA" id="ARBA00023136"/>
    </source>
</evidence>
<dbReference type="OrthoDB" id="4225498at2759"/>
<keyword evidence="9" id="KW-1185">Reference proteome</keyword>
<dbReference type="EMBL" id="MIKG01000032">
    <property type="protein sequence ID" value="RAO74289.1"/>
    <property type="molecule type" value="Genomic_DNA"/>
</dbReference>
<evidence type="ECO:0000256" key="5">
    <source>
        <dbReference type="ARBA" id="ARBA00038359"/>
    </source>
</evidence>
<dbReference type="AlphaFoldDB" id="A0A364LEU7"/>
<dbReference type="InterPro" id="IPR049326">
    <property type="entry name" value="Rhodopsin_dom_fungi"/>
</dbReference>
<comment type="subcellular location">
    <subcellularLocation>
        <location evidence="1">Membrane</location>
        <topology evidence="1">Multi-pass membrane protein</topology>
    </subcellularLocation>
</comment>
<dbReference type="GO" id="GO:0016020">
    <property type="term" value="C:membrane"/>
    <property type="evidence" value="ECO:0007669"/>
    <property type="project" value="UniProtKB-SubCell"/>
</dbReference>
<feature type="transmembrane region" description="Helical" evidence="6">
    <location>
        <begin position="122"/>
        <end position="146"/>
    </location>
</feature>
<feature type="domain" description="Rhodopsin" evidence="7">
    <location>
        <begin position="27"/>
        <end position="266"/>
    </location>
</feature>
<evidence type="ECO:0000256" key="3">
    <source>
        <dbReference type="ARBA" id="ARBA00022989"/>
    </source>
</evidence>
<dbReference type="PANTHER" id="PTHR33048">
    <property type="entry name" value="PTH11-LIKE INTEGRAL MEMBRANE PROTEIN (AFU_ORTHOLOGUE AFUA_5G11245)"/>
    <property type="match status" value="1"/>
</dbReference>
<evidence type="ECO:0000256" key="2">
    <source>
        <dbReference type="ARBA" id="ARBA00022692"/>
    </source>
</evidence>
<evidence type="ECO:0000256" key="6">
    <source>
        <dbReference type="SAM" id="Phobius"/>
    </source>
</evidence>
<accession>A0A364LEU7</accession>
<feature type="transmembrane region" description="Helical" evidence="6">
    <location>
        <begin position="43"/>
        <end position="64"/>
    </location>
</feature>